<dbReference type="InterPro" id="IPR011032">
    <property type="entry name" value="GroES-like_sf"/>
</dbReference>
<dbReference type="SMART" id="SM00829">
    <property type="entry name" value="PKS_ER"/>
    <property type="match status" value="1"/>
</dbReference>
<evidence type="ECO:0000313" key="3">
    <source>
        <dbReference type="Proteomes" id="UP000741013"/>
    </source>
</evidence>
<name>A0ABS4PQQ0_9PSEU</name>
<dbReference type="SUPFAM" id="SSF50129">
    <property type="entry name" value="GroES-like"/>
    <property type="match status" value="1"/>
</dbReference>
<dbReference type="SUPFAM" id="SSF51735">
    <property type="entry name" value="NAD(P)-binding Rossmann-fold domains"/>
    <property type="match status" value="1"/>
</dbReference>
<dbReference type="InterPro" id="IPR020843">
    <property type="entry name" value="ER"/>
</dbReference>
<dbReference type="Pfam" id="PF08240">
    <property type="entry name" value="ADH_N"/>
    <property type="match status" value="1"/>
</dbReference>
<dbReference type="PANTHER" id="PTHR44013">
    <property type="entry name" value="ZINC-TYPE ALCOHOL DEHYDROGENASE-LIKE PROTEIN C16A3.02C"/>
    <property type="match status" value="1"/>
</dbReference>
<dbReference type="Gene3D" id="3.40.50.720">
    <property type="entry name" value="NAD(P)-binding Rossmann-like Domain"/>
    <property type="match status" value="1"/>
</dbReference>
<evidence type="ECO:0000313" key="2">
    <source>
        <dbReference type="EMBL" id="MBP2181746.1"/>
    </source>
</evidence>
<dbReference type="PROSITE" id="PS01162">
    <property type="entry name" value="QOR_ZETA_CRYSTAL"/>
    <property type="match status" value="1"/>
</dbReference>
<dbReference type="Pfam" id="PF13602">
    <property type="entry name" value="ADH_zinc_N_2"/>
    <property type="match status" value="1"/>
</dbReference>
<dbReference type="InterPro" id="IPR002364">
    <property type="entry name" value="Quin_OxRdtase/zeta-crystal_CS"/>
</dbReference>
<sequence>MTRMRAVEQDVFGGAEVLRLVERDRPEPGAGEVLVRVVAAGVNPADWKVRAGLVAPFEFPLTVGLDFSGVVADSRDARFSSGDRVFGMVFPPRGAYAEYVVARADAVAALPAELDHLEAAALPVAALTAWQALHRVAGLETGQRVLVHAAAGGVGHLAVQLAKLRGAEVVGTARAAKHDYLRGLGADQLIDYTETDFTTESGMVDVVLDAVGGEYSVRSMEVLKPGGILVDVTGRTGSAAHRAAALELATARGQRLAEFFVTPSSTDLADIAALVASGKLKVTLGEVLPLREAARAHRIGETNRVRGKLVLRVDA</sequence>
<dbReference type="Proteomes" id="UP000741013">
    <property type="component" value="Unassembled WGS sequence"/>
</dbReference>
<keyword evidence="3" id="KW-1185">Reference proteome</keyword>
<dbReference type="CDD" id="cd05289">
    <property type="entry name" value="MDR_like_2"/>
    <property type="match status" value="1"/>
</dbReference>
<dbReference type="EMBL" id="JAGGMS010000001">
    <property type="protein sequence ID" value="MBP2181746.1"/>
    <property type="molecule type" value="Genomic_DNA"/>
</dbReference>
<dbReference type="InterPro" id="IPR036291">
    <property type="entry name" value="NAD(P)-bd_dom_sf"/>
</dbReference>
<evidence type="ECO:0000259" key="1">
    <source>
        <dbReference type="SMART" id="SM00829"/>
    </source>
</evidence>
<dbReference type="Gene3D" id="3.90.180.10">
    <property type="entry name" value="Medium-chain alcohol dehydrogenases, catalytic domain"/>
    <property type="match status" value="1"/>
</dbReference>
<proteinExistence type="predicted"/>
<dbReference type="InterPro" id="IPR013154">
    <property type="entry name" value="ADH-like_N"/>
</dbReference>
<feature type="domain" description="Enoyl reductase (ER)" evidence="1">
    <location>
        <begin position="13"/>
        <end position="311"/>
    </location>
</feature>
<protein>
    <submittedName>
        <fullName evidence="2">NADPH:quinone reductase-like Zn-dependent oxidoreductase</fullName>
    </submittedName>
</protein>
<dbReference type="InterPro" id="IPR052733">
    <property type="entry name" value="Chloroplast_QOR"/>
</dbReference>
<gene>
    <name evidence="2" type="ORF">JOM49_003272</name>
</gene>
<accession>A0ABS4PQQ0</accession>
<dbReference type="RefSeq" id="WP_308158758.1">
    <property type="nucleotide sequence ID" value="NZ_JAGGMS010000001.1"/>
</dbReference>
<organism evidence="2 3">
    <name type="scientific">Amycolatopsis magusensis</name>
    <dbReference type="NCBI Taxonomy" id="882444"/>
    <lineage>
        <taxon>Bacteria</taxon>
        <taxon>Bacillati</taxon>
        <taxon>Actinomycetota</taxon>
        <taxon>Actinomycetes</taxon>
        <taxon>Pseudonocardiales</taxon>
        <taxon>Pseudonocardiaceae</taxon>
        <taxon>Amycolatopsis</taxon>
    </lineage>
</organism>
<dbReference type="PANTHER" id="PTHR44013:SF1">
    <property type="entry name" value="ZINC-TYPE ALCOHOL DEHYDROGENASE-LIKE PROTEIN C16A3.02C"/>
    <property type="match status" value="1"/>
</dbReference>
<reference evidence="2 3" key="1">
    <citation type="submission" date="2021-03" db="EMBL/GenBank/DDBJ databases">
        <title>Sequencing the genomes of 1000 actinobacteria strains.</title>
        <authorList>
            <person name="Klenk H.-P."/>
        </authorList>
    </citation>
    <scope>NUCLEOTIDE SEQUENCE [LARGE SCALE GENOMIC DNA]</scope>
    <source>
        <strain evidence="2 3">DSM 45510</strain>
    </source>
</reference>
<comment type="caution">
    <text evidence="2">The sequence shown here is derived from an EMBL/GenBank/DDBJ whole genome shotgun (WGS) entry which is preliminary data.</text>
</comment>